<evidence type="ECO:0000256" key="4">
    <source>
        <dbReference type="ARBA" id="ARBA00069942"/>
    </source>
</evidence>
<dbReference type="GO" id="GO:0032259">
    <property type="term" value="P:methylation"/>
    <property type="evidence" value="ECO:0007669"/>
    <property type="project" value="UniProtKB-KW"/>
</dbReference>
<protein>
    <recommendedName>
        <fullName evidence="4">DNA base-flipping protein</fullName>
    </recommendedName>
    <alternativeName>
        <fullName evidence="5">Alkyltransferase-like protein ATL</fullName>
    </alternativeName>
</protein>
<proteinExistence type="inferred from homology"/>
<dbReference type="AlphaFoldDB" id="A0A330G8D4"/>
<keyword evidence="7" id="KW-0808">Transferase</keyword>
<evidence type="ECO:0000256" key="3">
    <source>
        <dbReference type="ARBA" id="ARBA00060903"/>
    </source>
</evidence>
<feature type="domain" description="Methylated-DNA-[protein]-cysteine S-methyltransferase DNA binding" evidence="6">
    <location>
        <begin position="18"/>
        <end position="97"/>
    </location>
</feature>
<dbReference type="InterPro" id="IPR014048">
    <property type="entry name" value="MethylDNA_cys_MeTrfase_DNA-bd"/>
</dbReference>
<name>A0A330G8D4_ENTCL</name>
<dbReference type="NCBIfam" id="TIGR00589">
    <property type="entry name" value="ogt"/>
    <property type="match status" value="1"/>
</dbReference>
<reference evidence="7 8" key="1">
    <citation type="submission" date="2018-06" db="EMBL/GenBank/DDBJ databases">
        <title>ACT-28, a chromosomally-encoded AmpC with carbapenemase activity from Enterobacter kobei.</title>
        <authorList>
            <person name="Jousset A.B."/>
            <person name="Oueslati S."/>
            <person name="Bernabeu S."/>
            <person name="Takissian J."/>
            <person name="Creton E."/>
            <person name="Vogel A."/>
            <person name="Cotellon G."/>
            <person name="Bonnin R.A."/>
            <person name="Dortet L."/>
            <person name="Naas T."/>
        </authorList>
    </citation>
    <scope>NUCLEOTIDE SEQUENCE [LARGE SCALE GENOMIC DNA]</scope>
    <source>
        <strain evidence="7 8">99B3</strain>
    </source>
</reference>
<dbReference type="Gene3D" id="1.10.10.10">
    <property type="entry name" value="Winged helix-like DNA-binding domain superfamily/Winged helix DNA-binding domain"/>
    <property type="match status" value="1"/>
</dbReference>
<keyword evidence="7" id="KW-0489">Methyltransferase</keyword>
<organism evidence="7 8">
    <name type="scientific">Enterobacter cloacae</name>
    <dbReference type="NCBI Taxonomy" id="550"/>
    <lineage>
        <taxon>Bacteria</taxon>
        <taxon>Pseudomonadati</taxon>
        <taxon>Pseudomonadota</taxon>
        <taxon>Gammaproteobacteria</taxon>
        <taxon>Enterobacterales</taxon>
        <taxon>Enterobacteriaceae</taxon>
        <taxon>Enterobacter</taxon>
        <taxon>Enterobacter cloacae complex</taxon>
    </lineage>
</organism>
<dbReference type="GO" id="GO:0003677">
    <property type="term" value="F:DNA binding"/>
    <property type="evidence" value="ECO:0007669"/>
    <property type="project" value="UniProtKB-KW"/>
</dbReference>
<comment type="similarity">
    <text evidence="3">Belongs to the MGMT family. ATL subfamily.</text>
</comment>
<accession>A0A330G8D4</accession>
<keyword evidence="2" id="KW-0238">DNA-binding</keyword>
<dbReference type="InterPro" id="IPR052520">
    <property type="entry name" value="ATL_DNA_repair"/>
</dbReference>
<evidence type="ECO:0000256" key="1">
    <source>
        <dbReference type="ARBA" id="ARBA00022763"/>
    </source>
</evidence>
<evidence type="ECO:0000256" key="5">
    <source>
        <dbReference type="ARBA" id="ARBA00078166"/>
    </source>
</evidence>
<keyword evidence="1" id="KW-0227">DNA damage</keyword>
<gene>
    <name evidence="7" type="ORF">DP202_14480</name>
</gene>
<dbReference type="FunFam" id="1.10.10.10:FF:000148">
    <property type="entry name" value="6-O-methylguanine DNA methyltransferase"/>
    <property type="match status" value="1"/>
</dbReference>
<dbReference type="Proteomes" id="UP000251576">
    <property type="component" value="Unassembled WGS sequence"/>
</dbReference>
<evidence type="ECO:0000256" key="2">
    <source>
        <dbReference type="ARBA" id="ARBA00023125"/>
    </source>
</evidence>
<dbReference type="GO" id="GO:0008168">
    <property type="term" value="F:methyltransferase activity"/>
    <property type="evidence" value="ECO:0007669"/>
    <property type="project" value="UniProtKB-KW"/>
</dbReference>
<comment type="caution">
    <text evidence="7">The sequence shown here is derived from an EMBL/GenBank/DDBJ whole genome shotgun (WGS) entry which is preliminary data.</text>
</comment>
<evidence type="ECO:0000313" key="8">
    <source>
        <dbReference type="Proteomes" id="UP000251576"/>
    </source>
</evidence>
<evidence type="ECO:0000313" key="7">
    <source>
        <dbReference type="EMBL" id="RAZ66182.1"/>
    </source>
</evidence>
<dbReference type="CDD" id="cd06445">
    <property type="entry name" value="ATase"/>
    <property type="match status" value="1"/>
</dbReference>
<dbReference type="GO" id="GO:0006281">
    <property type="term" value="P:DNA repair"/>
    <property type="evidence" value="ECO:0007669"/>
    <property type="project" value="InterPro"/>
</dbReference>
<dbReference type="PANTHER" id="PTHR42942">
    <property type="entry name" value="6-O-METHYLGUANINE DNA METHYLTRANSFERASE"/>
    <property type="match status" value="1"/>
</dbReference>
<sequence length="114" mass="12639">MAFQKLPTGEGMDEHDSFPQRVWQIVASIPEGYVTTYGDVARLAGSPRAARQVGGVLKRLPEGSTLPWHRVVNRHGVISLTGPDLQRQRQALLSEGVQVSGSGQIDLQKFRWVY</sequence>
<evidence type="ECO:0000259" key="6">
    <source>
        <dbReference type="Pfam" id="PF01035"/>
    </source>
</evidence>
<dbReference type="SUPFAM" id="SSF46767">
    <property type="entry name" value="Methylated DNA-protein cysteine methyltransferase, C-terminal domain"/>
    <property type="match status" value="1"/>
</dbReference>
<dbReference type="PANTHER" id="PTHR42942:SF1">
    <property type="entry name" value="ALKYLTRANSFERASE-LIKE PROTEIN 1"/>
    <property type="match status" value="1"/>
</dbReference>
<dbReference type="InterPro" id="IPR036388">
    <property type="entry name" value="WH-like_DNA-bd_sf"/>
</dbReference>
<dbReference type="InterPro" id="IPR036217">
    <property type="entry name" value="MethylDNA_cys_MeTrfase_DNAb"/>
</dbReference>
<dbReference type="Pfam" id="PF01035">
    <property type="entry name" value="DNA_binding_1"/>
    <property type="match status" value="1"/>
</dbReference>
<dbReference type="EMBL" id="QMDH01000025">
    <property type="protein sequence ID" value="RAZ66182.1"/>
    <property type="molecule type" value="Genomic_DNA"/>
</dbReference>